<proteinExistence type="predicted"/>
<dbReference type="Proteomes" id="UP000595437">
    <property type="component" value="Chromosome 2"/>
</dbReference>
<name>A0A7T8QWL4_CALRO</name>
<dbReference type="PANTHER" id="PTHR47326:SF1">
    <property type="entry name" value="HTH PSQ-TYPE DOMAIN-CONTAINING PROTEIN"/>
    <property type="match status" value="1"/>
</dbReference>
<dbReference type="Gene3D" id="3.30.420.10">
    <property type="entry name" value="Ribonuclease H-like superfamily/Ribonuclease H"/>
    <property type="match status" value="1"/>
</dbReference>
<dbReference type="PANTHER" id="PTHR47326">
    <property type="entry name" value="TRANSPOSABLE ELEMENT TC3 TRANSPOSASE-LIKE PROTEIN"/>
    <property type="match status" value="1"/>
</dbReference>
<accession>A0A7T8QWL4</accession>
<evidence type="ECO:0000313" key="2">
    <source>
        <dbReference type="EMBL" id="QQP57742.1"/>
    </source>
</evidence>
<dbReference type="AlphaFoldDB" id="A0A7T8QWL4"/>
<protein>
    <submittedName>
        <fullName evidence="2">DD41D transposase</fullName>
    </submittedName>
</protein>
<dbReference type="GO" id="GO:0003676">
    <property type="term" value="F:nucleic acid binding"/>
    <property type="evidence" value="ECO:0007669"/>
    <property type="project" value="InterPro"/>
</dbReference>
<keyword evidence="3" id="KW-1185">Reference proteome</keyword>
<sequence>MERLTNEQRLQIVEIYYQNSCSVKNVHRLLRPYYGRHNRPCESTIRAVITKFRTKFTLLDIKPSTRMHTVRTEENIAAVASSVNENREMSIRRRSQQLGLCYSTTWKILSVDLGLKAYKIQLLQELKPNDLPQRLMFGEWALEQLDENPLFYRKIVFSDEAHFWLNGYVNKQKCRIWSDEQPHAINELPMHPEKTTVWCGLWAGGIIGPFFFKDDRGRNVTVNGERYRAMIHDFFLPQLAELNLVNMWFQQDGATCHTARETMNMLKDEFGEQLISRNGPVSWPPRSCDLTPLDYFLWGYVKLLVYVDKPNTIEALQDNITRVIRRIQPEMLEQAKLDLPNGPFETELRTTFK</sequence>
<dbReference type="Pfam" id="PF16087">
    <property type="entry name" value="DUF4817"/>
    <property type="match status" value="1"/>
</dbReference>
<evidence type="ECO:0000259" key="1">
    <source>
        <dbReference type="Pfam" id="PF16087"/>
    </source>
</evidence>
<evidence type="ECO:0000313" key="3">
    <source>
        <dbReference type="Proteomes" id="UP000595437"/>
    </source>
</evidence>
<reference evidence="3" key="1">
    <citation type="submission" date="2021-01" db="EMBL/GenBank/DDBJ databases">
        <title>Caligus Genome Assembly.</title>
        <authorList>
            <person name="Gallardo-Escarate C."/>
        </authorList>
    </citation>
    <scope>NUCLEOTIDE SEQUENCE [LARGE SCALE GENOMIC DNA]</scope>
</reference>
<organism evidence="2 3">
    <name type="scientific">Caligus rogercresseyi</name>
    <name type="common">Sea louse</name>
    <dbReference type="NCBI Taxonomy" id="217165"/>
    <lineage>
        <taxon>Eukaryota</taxon>
        <taxon>Metazoa</taxon>
        <taxon>Ecdysozoa</taxon>
        <taxon>Arthropoda</taxon>
        <taxon>Crustacea</taxon>
        <taxon>Multicrustacea</taxon>
        <taxon>Hexanauplia</taxon>
        <taxon>Copepoda</taxon>
        <taxon>Siphonostomatoida</taxon>
        <taxon>Caligidae</taxon>
        <taxon>Caligus</taxon>
    </lineage>
</organism>
<dbReference type="EMBL" id="CP045891">
    <property type="protein sequence ID" value="QQP57742.1"/>
    <property type="molecule type" value="Genomic_DNA"/>
</dbReference>
<dbReference type="InterPro" id="IPR032135">
    <property type="entry name" value="DUF4817"/>
</dbReference>
<gene>
    <name evidence="2" type="ORF">FKW44_002828</name>
</gene>
<dbReference type="OrthoDB" id="6375373at2759"/>
<dbReference type="InterPro" id="IPR036397">
    <property type="entry name" value="RNaseH_sf"/>
</dbReference>
<feature type="domain" description="DUF4817" evidence="1">
    <location>
        <begin position="5"/>
        <end position="55"/>
    </location>
</feature>